<evidence type="ECO:0000313" key="11">
    <source>
        <dbReference type="EMBL" id="KAI6654233.1"/>
    </source>
</evidence>
<dbReference type="InterPro" id="IPR000727">
    <property type="entry name" value="T_SNARE_dom"/>
</dbReference>
<gene>
    <name evidence="11" type="ORF">LOD99_632</name>
</gene>
<dbReference type="GO" id="GO:0006906">
    <property type="term" value="P:vesicle fusion"/>
    <property type="evidence" value="ECO:0007669"/>
    <property type="project" value="TreeGrafter"/>
</dbReference>
<dbReference type="GO" id="GO:0048278">
    <property type="term" value="P:vesicle docking"/>
    <property type="evidence" value="ECO:0007669"/>
    <property type="project" value="TreeGrafter"/>
</dbReference>
<dbReference type="Pfam" id="PF11416">
    <property type="entry name" value="Syntaxin-5_N"/>
    <property type="match status" value="1"/>
</dbReference>
<feature type="domain" description="T-SNARE coiled-coil homology" evidence="10">
    <location>
        <begin position="216"/>
        <end position="278"/>
    </location>
</feature>
<evidence type="ECO:0000256" key="4">
    <source>
        <dbReference type="ARBA" id="ARBA00022692"/>
    </source>
</evidence>
<sequence>MVSRDRTVEFRSIIKSNIGHNAVVNNGIRRGAALAEMSENTPSSFTDRAKRLGRNLGDTYQKLEQLSMLASQSKLFENHSARIQELTGIIRGDLCDLNRQIAELKQLSITHKPDDHNNRNHFTYSSNVLQWLQSNLANVAKNFKTVLESRTENLKAQKSRREEYFISDIQSMQSNQIVQRKQNSILTQDDVTINIDNSPTNSDSNQQQMFLTDQSQSFYQDRAETMESIESTVQELAQIFRQLATMIQEQEEEVLRIDQNVTDVSANVEAAHMELLKYLRSLSSGRWLMIQVFCVIVIFVIIFLIFFA</sequence>
<name>A0AAV7JZX9_9METZ</name>
<dbReference type="InterPro" id="IPR010989">
    <property type="entry name" value="SNARE"/>
</dbReference>
<dbReference type="InterPro" id="IPR021538">
    <property type="entry name" value="Syntaxin-5_N"/>
</dbReference>
<keyword evidence="4 9" id="KW-0812">Transmembrane</keyword>
<evidence type="ECO:0000256" key="5">
    <source>
        <dbReference type="ARBA" id="ARBA00022989"/>
    </source>
</evidence>
<dbReference type="SMART" id="SM00397">
    <property type="entry name" value="t_SNARE"/>
    <property type="match status" value="1"/>
</dbReference>
<comment type="similarity">
    <text evidence="2">Belongs to the syntaxin family.</text>
</comment>
<dbReference type="Gene3D" id="1.20.58.70">
    <property type="match status" value="1"/>
</dbReference>
<feature type="coiled-coil region" evidence="8">
    <location>
        <begin position="233"/>
        <end position="267"/>
    </location>
</feature>
<evidence type="ECO:0000256" key="9">
    <source>
        <dbReference type="SAM" id="Phobius"/>
    </source>
</evidence>
<evidence type="ECO:0000256" key="6">
    <source>
        <dbReference type="ARBA" id="ARBA00023054"/>
    </source>
</evidence>
<dbReference type="GO" id="GO:0006886">
    <property type="term" value="P:intracellular protein transport"/>
    <property type="evidence" value="ECO:0007669"/>
    <property type="project" value="TreeGrafter"/>
</dbReference>
<dbReference type="EMBL" id="JAKMXF010000222">
    <property type="protein sequence ID" value="KAI6654233.1"/>
    <property type="molecule type" value="Genomic_DNA"/>
</dbReference>
<dbReference type="Pfam" id="PF05739">
    <property type="entry name" value="SNARE"/>
    <property type="match status" value="1"/>
</dbReference>
<dbReference type="AlphaFoldDB" id="A0AAV7JZX9"/>
<dbReference type="GO" id="GO:0005484">
    <property type="term" value="F:SNAP receptor activity"/>
    <property type="evidence" value="ECO:0007669"/>
    <property type="project" value="TreeGrafter"/>
</dbReference>
<keyword evidence="3" id="KW-0813">Transport</keyword>
<dbReference type="GO" id="GO:0006888">
    <property type="term" value="P:endoplasmic reticulum to Golgi vesicle-mediated transport"/>
    <property type="evidence" value="ECO:0007669"/>
    <property type="project" value="TreeGrafter"/>
</dbReference>
<comment type="caution">
    <text evidence="11">The sequence shown here is derived from an EMBL/GenBank/DDBJ whole genome shotgun (WGS) entry which is preliminary data.</text>
</comment>
<organism evidence="11 12">
    <name type="scientific">Oopsacas minuta</name>
    <dbReference type="NCBI Taxonomy" id="111878"/>
    <lineage>
        <taxon>Eukaryota</taxon>
        <taxon>Metazoa</taxon>
        <taxon>Porifera</taxon>
        <taxon>Hexactinellida</taxon>
        <taxon>Hexasterophora</taxon>
        <taxon>Lyssacinosida</taxon>
        <taxon>Leucopsacidae</taxon>
        <taxon>Oopsacas</taxon>
    </lineage>
</organism>
<dbReference type="GO" id="GO:0031201">
    <property type="term" value="C:SNARE complex"/>
    <property type="evidence" value="ECO:0007669"/>
    <property type="project" value="TreeGrafter"/>
</dbReference>
<dbReference type="GO" id="GO:0000139">
    <property type="term" value="C:Golgi membrane"/>
    <property type="evidence" value="ECO:0007669"/>
    <property type="project" value="TreeGrafter"/>
</dbReference>
<evidence type="ECO:0000256" key="8">
    <source>
        <dbReference type="SAM" id="Coils"/>
    </source>
</evidence>
<protein>
    <submittedName>
        <fullName evidence="11">Syntaxin-5</fullName>
    </submittedName>
</protein>
<dbReference type="PANTHER" id="PTHR19957:SF3">
    <property type="entry name" value="SYNTAXIN-5"/>
    <property type="match status" value="1"/>
</dbReference>
<evidence type="ECO:0000259" key="10">
    <source>
        <dbReference type="PROSITE" id="PS50192"/>
    </source>
</evidence>
<reference evidence="11 12" key="1">
    <citation type="journal article" date="2023" name="BMC Biol.">
        <title>The compact genome of the sponge Oopsacas minuta (Hexactinellida) is lacking key metazoan core genes.</title>
        <authorList>
            <person name="Santini S."/>
            <person name="Schenkelaars Q."/>
            <person name="Jourda C."/>
            <person name="Duchesne M."/>
            <person name="Belahbib H."/>
            <person name="Rocher C."/>
            <person name="Selva M."/>
            <person name="Riesgo A."/>
            <person name="Vervoort M."/>
            <person name="Leys S.P."/>
            <person name="Kodjabachian L."/>
            <person name="Le Bivic A."/>
            <person name="Borchiellini C."/>
            <person name="Claverie J.M."/>
            <person name="Renard E."/>
        </authorList>
    </citation>
    <scope>NUCLEOTIDE SEQUENCE [LARGE SCALE GENOMIC DNA]</scope>
    <source>
        <strain evidence="11">SPO-2</strain>
    </source>
</reference>
<dbReference type="CDD" id="cd15844">
    <property type="entry name" value="SNARE_syntaxin5"/>
    <property type="match status" value="1"/>
</dbReference>
<dbReference type="InterPro" id="IPR045242">
    <property type="entry name" value="Syntaxin"/>
</dbReference>
<dbReference type="SUPFAM" id="SSF47661">
    <property type="entry name" value="t-snare proteins"/>
    <property type="match status" value="1"/>
</dbReference>
<evidence type="ECO:0000256" key="1">
    <source>
        <dbReference type="ARBA" id="ARBA00004211"/>
    </source>
</evidence>
<keyword evidence="7 9" id="KW-0472">Membrane</keyword>
<comment type="subcellular location">
    <subcellularLocation>
        <location evidence="1">Membrane</location>
        <topology evidence="1">Single-pass type IV membrane protein</topology>
    </subcellularLocation>
</comment>
<keyword evidence="12" id="KW-1185">Reference proteome</keyword>
<keyword evidence="5 9" id="KW-1133">Transmembrane helix</keyword>
<dbReference type="Proteomes" id="UP001165289">
    <property type="component" value="Unassembled WGS sequence"/>
</dbReference>
<feature type="transmembrane region" description="Helical" evidence="9">
    <location>
        <begin position="287"/>
        <end position="307"/>
    </location>
</feature>
<evidence type="ECO:0000256" key="3">
    <source>
        <dbReference type="ARBA" id="ARBA00022448"/>
    </source>
</evidence>
<proteinExistence type="inferred from homology"/>
<accession>A0AAV7JZX9</accession>
<evidence type="ECO:0000313" key="12">
    <source>
        <dbReference type="Proteomes" id="UP001165289"/>
    </source>
</evidence>
<dbReference type="GO" id="GO:0000149">
    <property type="term" value="F:SNARE binding"/>
    <property type="evidence" value="ECO:0007669"/>
    <property type="project" value="TreeGrafter"/>
</dbReference>
<evidence type="ECO:0000256" key="2">
    <source>
        <dbReference type="ARBA" id="ARBA00009063"/>
    </source>
</evidence>
<evidence type="ECO:0000256" key="7">
    <source>
        <dbReference type="ARBA" id="ARBA00023136"/>
    </source>
</evidence>
<dbReference type="PROSITE" id="PS50192">
    <property type="entry name" value="T_SNARE"/>
    <property type="match status" value="1"/>
</dbReference>
<keyword evidence="6 8" id="KW-0175">Coiled coil</keyword>
<dbReference type="PANTHER" id="PTHR19957">
    <property type="entry name" value="SYNTAXIN"/>
    <property type="match status" value="1"/>
</dbReference>